<accession>A0ABR0KC77</accession>
<sequence length="965" mass="108417">MEAHASPTASVDDSEQRKALILQEVKICSVALRALRTLLPRFTADVTGPWLQRIDTILTRKPTRMTIAVAGETGAGKSSIINALLGETSLITTSSMRACTAAVTQISWNDEEGQPYRASIVPRPVGEWRRELELFFTDVRVARETADDDESEAGVAFQQIAAVYPQIDLENLGMINVDTLIEEPEVSQFLTSGLQFEAETAEELHQKIEGYIGSNKTHNNDVMQYWPLVSKVCIYTRAPVLATGCVLIDLPGIADSNVARVAVARTHLEHSEAVWVVAPIIRAASSQSGKKLLGDGIRRQLHRDGIMNRLTFVPSKIDEIDIKEILPVLEQDPDFAREYASIESARKEVMETTAAVCNNLRDLKQRFDDMTDQAKEAHSEQKVYKALKKLNESGKPAYPPMAQNHRAKRQRVAPILDVSQPPLAGADIRQKLDELDELRDRLDDECQKLAIKLDEAWQEKKDGEQKIKAYREEAWFACVRGRNEQSIKDIQRDFVQGIRELNKDNSQDDKHGGPTEDVYDEQALARMLPVKCVSARGYKKLTGGMQGQRVAVHFPNIAATGITALRDHACQLAEDKMLAADEAFIDEAKRLLTSLRLWCIGNDGTRGLAIAAFVDEPKYRKFVDNFIKRLFEITKTTMSNISNQIRTKVIDNLPCGVLSGSEKAIPTSSKWTFHWKTFQAIVRRDGVYENKQGAFNLNEELSEPFMQKIDKNWARTFNHAISRSAVAAAEDFYAAVASFGADFTKIFSETAATTDQVDFEAHLDRFIKSLDGILRTAIQTIAEEQRAANRLPETLVRSNMEDTYQTCSLESGKGMLDRMRLHIRRHLEKDKVTIFREIENRLDTDLSNMMKRVKNTVLKQMSLSCTQFRRDCGHLISPRRHDFTNGDQEIRQEIVRVLKEAQTSFDSLSTPTAHDGLVLTNADPDATLGPCLELVLANPRSGVMEEVVEEEGENDSECSDRFDLT</sequence>
<proteinExistence type="predicted"/>
<dbReference type="EMBL" id="JAVRRG010000044">
    <property type="protein sequence ID" value="KAK5093353.1"/>
    <property type="molecule type" value="Genomic_DNA"/>
</dbReference>
<evidence type="ECO:0000313" key="4">
    <source>
        <dbReference type="EMBL" id="KAK5093353.1"/>
    </source>
</evidence>
<dbReference type="Gene3D" id="3.40.50.300">
    <property type="entry name" value="P-loop containing nucleotide triphosphate hydrolases"/>
    <property type="match status" value="1"/>
</dbReference>
<organism evidence="4 5">
    <name type="scientific">Lithohypha guttulata</name>
    <dbReference type="NCBI Taxonomy" id="1690604"/>
    <lineage>
        <taxon>Eukaryota</taxon>
        <taxon>Fungi</taxon>
        <taxon>Dikarya</taxon>
        <taxon>Ascomycota</taxon>
        <taxon>Pezizomycotina</taxon>
        <taxon>Eurotiomycetes</taxon>
        <taxon>Chaetothyriomycetidae</taxon>
        <taxon>Chaetothyriales</taxon>
        <taxon>Trichomeriaceae</taxon>
        <taxon>Lithohypha</taxon>
    </lineage>
</organism>
<gene>
    <name evidence="4" type="ORF">LTR24_004341</name>
</gene>
<feature type="domain" description="DUF7605" evidence="3">
    <location>
        <begin position="661"/>
        <end position="831"/>
    </location>
</feature>
<dbReference type="PANTHER" id="PTHR36681:SF3">
    <property type="entry name" value="NUCLEAR GTPASE, GERMINAL CENTER-ASSOCIATED, TANDEM DUPLICATE 3"/>
    <property type="match status" value="1"/>
</dbReference>
<feature type="coiled-coil region" evidence="1">
    <location>
        <begin position="425"/>
        <end position="473"/>
    </location>
</feature>
<dbReference type="Pfam" id="PF00350">
    <property type="entry name" value="Dynamin_N"/>
    <property type="match status" value="1"/>
</dbReference>
<dbReference type="Proteomes" id="UP001345013">
    <property type="component" value="Unassembled WGS sequence"/>
</dbReference>
<dbReference type="InterPro" id="IPR045063">
    <property type="entry name" value="Dynamin_N"/>
</dbReference>
<dbReference type="InterPro" id="IPR056024">
    <property type="entry name" value="DUF7605"/>
</dbReference>
<name>A0ABR0KC77_9EURO</name>
<evidence type="ECO:0008006" key="6">
    <source>
        <dbReference type="Google" id="ProtNLM"/>
    </source>
</evidence>
<evidence type="ECO:0000259" key="2">
    <source>
        <dbReference type="Pfam" id="PF00350"/>
    </source>
</evidence>
<dbReference type="Pfam" id="PF24564">
    <property type="entry name" value="DUF7605"/>
    <property type="match status" value="1"/>
</dbReference>
<protein>
    <recommendedName>
        <fullName evidence="6">Nuclear GTPase SLIP-GC</fullName>
    </recommendedName>
</protein>
<feature type="domain" description="Dynamin N-terminal" evidence="2">
    <location>
        <begin position="67"/>
        <end position="292"/>
    </location>
</feature>
<evidence type="ECO:0000259" key="3">
    <source>
        <dbReference type="Pfam" id="PF24564"/>
    </source>
</evidence>
<keyword evidence="1" id="KW-0175">Coiled coil</keyword>
<dbReference type="SUPFAM" id="SSF52540">
    <property type="entry name" value="P-loop containing nucleoside triphosphate hydrolases"/>
    <property type="match status" value="2"/>
</dbReference>
<dbReference type="InterPro" id="IPR027417">
    <property type="entry name" value="P-loop_NTPase"/>
</dbReference>
<evidence type="ECO:0000256" key="1">
    <source>
        <dbReference type="SAM" id="Coils"/>
    </source>
</evidence>
<comment type="caution">
    <text evidence="4">The sequence shown here is derived from an EMBL/GenBank/DDBJ whole genome shotgun (WGS) entry which is preliminary data.</text>
</comment>
<reference evidence="4 5" key="1">
    <citation type="submission" date="2023-08" db="EMBL/GenBank/DDBJ databases">
        <title>Black Yeasts Isolated from many extreme environments.</title>
        <authorList>
            <person name="Coleine C."/>
            <person name="Stajich J.E."/>
            <person name="Selbmann L."/>
        </authorList>
    </citation>
    <scope>NUCLEOTIDE SEQUENCE [LARGE SCALE GENOMIC DNA]</scope>
    <source>
        <strain evidence="4 5">CCFEE 5885</strain>
    </source>
</reference>
<dbReference type="PANTHER" id="PTHR36681">
    <property type="entry name" value="NUCLEAR GTPASE, GERMINAL CENTER-ASSOCIATED, TANDEM DUPLICATE 3"/>
    <property type="match status" value="1"/>
</dbReference>
<keyword evidence="5" id="KW-1185">Reference proteome</keyword>
<evidence type="ECO:0000313" key="5">
    <source>
        <dbReference type="Proteomes" id="UP001345013"/>
    </source>
</evidence>